<accession>A0A1B6G784</accession>
<organism evidence="2">
    <name type="scientific">Cuerna arida</name>
    <dbReference type="NCBI Taxonomy" id="1464854"/>
    <lineage>
        <taxon>Eukaryota</taxon>
        <taxon>Metazoa</taxon>
        <taxon>Ecdysozoa</taxon>
        <taxon>Arthropoda</taxon>
        <taxon>Hexapoda</taxon>
        <taxon>Insecta</taxon>
        <taxon>Pterygota</taxon>
        <taxon>Neoptera</taxon>
        <taxon>Paraneoptera</taxon>
        <taxon>Hemiptera</taxon>
        <taxon>Auchenorrhyncha</taxon>
        <taxon>Membracoidea</taxon>
        <taxon>Cicadellidae</taxon>
        <taxon>Cicadellinae</taxon>
        <taxon>Proconiini</taxon>
        <taxon>Cuerna</taxon>
    </lineage>
</organism>
<reference evidence="2" key="1">
    <citation type="submission" date="2015-11" db="EMBL/GenBank/DDBJ databases">
        <title>De novo transcriptome assembly of four potential Pierce s Disease insect vectors from Arizona vineyards.</title>
        <authorList>
            <person name="Tassone E.E."/>
        </authorList>
    </citation>
    <scope>NUCLEOTIDE SEQUENCE</scope>
</reference>
<feature type="non-terminal residue" evidence="2">
    <location>
        <position position="1"/>
    </location>
</feature>
<feature type="region of interest" description="Disordered" evidence="1">
    <location>
        <begin position="1"/>
        <end position="31"/>
    </location>
</feature>
<dbReference type="AlphaFoldDB" id="A0A1B6G784"/>
<feature type="non-terminal residue" evidence="2">
    <location>
        <position position="102"/>
    </location>
</feature>
<protein>
    <submittedName>
        <fullName evidence="2">Uncharacterized protein</fullName>
    </submittedName>
</protein>
<evidence type="ECO:0000256" key="1">
    <source>
        <dbReference type="SAM" id="MobiDB-lite"/>
    </source>
</evidence>
<name>A0A1B6G784_9HEMI</name>
<feature type="compositionally biased region" description="Polar residues" evidence="1">
    <location>
        <begin position="1"/>
        <end position="11"/>
    </location>
</feature>
<dbReference type="EMBL" id="GECZ01011463">
    <property type="protein sequence ID" value="JAS58306.1"/>
    <property type="molecule type" value="Transcribed_RNA"/>
</dbReference>
<sequence>TLENLPKTPTSPAIGVAPVSSPQPPQAPNVATPVAVSENSAKSCHPVRHLKKKWLLSYSDENYQDDADVVGSGVCITLPLLLERPKVAAEAAVVPTVAATCS</sequence>
<gene>
    <name evidence="2" type="ORF">g.2809</name>
</gene>
<proteinExistence type="predicted"/>
<evidence type="ECO:0000313" key="2">
    <source>
        <dbReference type="EMBL" id="JAS58306.1"/>
    </source>
</evidence>